<feature type="domain" description="Ketopantoate reductase N-terminal" evidence="1">
    <location>
        <begin position="10"/>
        <end position="167"/>
    </location>
</feature>
<protein>
    <recommendedName>
        <fullName evidence="5">2-dehydropantoate 2-reductase</fullName>
    </recommendedName>
</protein>
<dbReference type="Proteomes" id="UP000462212">
    <property type="component" value="Unassembled WGS sequence"/>
</dbReference>
<comment type="caution">
    <text evidence="3">The sequence shown here is derived from an EMBL/GenBank/DDBJ whole genome shotgun (WGS) entry which is preliminary data.</text>
</comment>
<dbReference type="Pfam" id="PF02558">
    <property type="entry name" value="ApbA"/>
    <property type="match status" value="1"/>
</dbReference>
<dbReference type="PANTHER" id="PTHR21708">
    <property type="entry name" value="PROBABLE 2-DEHYDROPANTOATE 2-REDUCTASE"/>
    <property type="match status" value="1"/>
</dbReference>
<proteinExistence type="predicted"/>
<evidence type="ECO:0000313" key="3">
    <source>
        <dbReference type="EMBL" id="TVY41550.1"/>
    </source>
</evidence>
<dbReference type="InterPro" id="IPR008927">
    <property type="entry name" value="6-PGluconate_DH-like_C_sf"/>
</dbReference>
<dbReference type="InterPro" id="IPR051402">
    <property type="entry name" value="KPR-Related"/>
</dbReference>
<name>A0A8H8RVQ6_9HELO</name>
<dbReference type="EMBL" id="QGMJ01000133">
    <property type="protein sequence ID" value="TVY41550.1"/>
    <property type="molecule type" value="Genomic_DNA"/>
</dbReference>
<feature type="domain" description="Ketopantoate reductase C-terminal" evidence="2">
    <location>
        <begin position="205"/>
        <end position="337"/>
    </location>
</feature>
<dbReference type="SUPFAM" id="SSF48179">
    <property type="entry name" value="6-phosphogluconate dehydrogenase C-terminal domain-like"/>
    <property type="match status" value="1"/>
</dbReference>
<reference evidence="3 4" key="1">
    <citation type="submission" date="2018-05" db="EMBL/GenBank/DDBJ databases">
        <title>Genome sequencing and assembly of the regulated plant pathogen Lachnellula willkommii and related sister species for the development of diagnostic species identification markers.</title>
        <authorList>
            <person name="Giroux E."/>
            <person name="Bilodeau G."/>
        </authorList>
    </citation>
    <scope>NUCLEOTIDE SEQUENCE [LARGE SCALE GENOMIC DNA]</scope>
    <source>
        <strain evidence="3 4">CBS 197.66</strain>
    </source>
</reference>
<evidence type="ECO:0000259" key="2">
    <source>
        <dbReference type="Pfam" id="PF08546"/>
    </source>
</evidence>
<evidence type="ECO:0008006" key="5">
    <source>
        <dbReference type="Google" id="ProtNLM"/>
    </source>
</evidence>
<dbReference type="FunFam" id="1.10.1040.10:FF:000017">
    <property type="entry name" value="2-dehydropantoate 2-reductase"/>
    <property type="match status" value="1"/>
</dbReference>
<accession>A0A8H8RVQ6</accession>
<evidence type="ECO:0000259" key="1">
    <source>
        <dbReference type="Pfam" id="PF02558"/>
    </source>
</evidence>
<dbReference type="AlphaFoldDB" id="A0A8H8RVQ6"/>
<dbReference type="InterPro" id="IPR013752">
    <property type="entry name" value="KPA_reductase"/>
</dbReference>
<dbReference type="InterPro" id="IPR013332">
    <property type="entry name" value="KPR_N"/>
</dbReference>
<keyword evidence="4" id="KW-1185">Reference proteome</keyword>
<evidence type="ECO:0000313" key="4">
    <source>
        <dbReference type="Proteomes" id="UP000462212"/>
    </source>
</evidence>
<gene>
    <name evidence="3" type="primary">YDL144C_3</name>
    <name evidence="3" type="ORF">LSUB1_G002003</name>
</gene>
<dbReference type="PANTHER" id="PTHR21708:SF30">
    <property type="entry name" value="2-DEHYDROPANTOATE 2-REDUCTASE-RELATED"/>
    <property type="match status" value="1"/>
</dbReference>
<dbReference type="Pfam" id="PF08546">
    <property type="entry name" value="ApbA_C"/>
    <property type="match status" value="1"/>
</dbReference>
<dbReference type="Gene3D" id="3.40.50.720">
    <property type="entry name" value="NAD(P)-binding Rossmann-like Domain"/>
    <property type="match status" value="1"/>
</dbReference>
<dbReference type="InterPro" id="IPR013328">
    <property type="entry name" value="6PGD_dom2"/>
</dbReference>
<dbReference type="OrthoDB" id="3609at2759"/>
<sequence>MVSTEKKANVLLLGGGAVGAIAALNIEAGGLGSVTAVLRSNFKVVEKEGYTIESVDHGNLKGWRPTKVVNSVPDVEKESRPPFDYIVTTTKNCPDIPPSLVSLIAPAVTPGHTTIVMIQNGLNIEAPLFAAFPTNMVLSGVSMIDSHEGVPGTIHHEFADDLLLGAFHNPSLKDPEREIATAKEFIKIYGNAGKTNVRFNDNVPYSRWRKLIFNAVLNPLCAILGLDDARIRLAGSAVEGLVRPAMKEVFETAKLLGHELDEGIMDTMINCDPMDLYLKPSMQVDWEKMFEKCTDGFGQGNYIEFEYLVGEPLREAEKIGVPTPNLKVIYEICKALQWRTKEARGLVTVPPKRVL</sequence>
<dbReference type="GO" id="GO:0005737">
    <property type="term" value="C:cytoplasm"/>
    <property type="evidence" value="ECO:0007669"/>
    <property type="project" value="TreeGrafter"/>
</dbReference>
<organism evidence="3 4">
    <name type="scientific">Lachnellula subtilissima</name>
    <dbReference type="NCBI Taxonomy" id="602034"/>
    <lineage>
        <taxon>Eukaryota</taxon>
        <taxon>Fungi</taxon>
        <taxon>Dikarya</taxon>
        <taxon>Ascomycota</taxon>
        <taxon>Pezizomycotina</taxon>
        <taxon>Leotiomycetes</taxon>
        <taxon>Helotiales</taxon>
        <taxon>Lachnaceae</taxon>
        <taxon>Lachnellula</taxon>
    </lineage>
</organism>
<dbReference type="Gene3D" id="1.10.1040.10">
    <property type="entry name" value="N-(1-d-carboxylethyl)-l-norvaline Dehydrogenase, domain 2"/>
    <property type="match status" value="1"/>
</dbReference>